<name>A0ABS2GI79_9FIRM</name>
<keyword evidence="6" id="KW-0423">Lactose metabolism</keyword>
<evidence type="ECO:0000256" key="4">
    <source>
        <dbReference type="ARBA" id="ARBA00022777"/>
    </source>
</evidence>
<dbReference type="EMBL" id="JACSNR010000001">
    <property type="protein sequence ID" value="MBM6922177.1"/>
    <property type="molecule type" value="Genomic_DNA"/>
</dbReference>
<dbReference type="PROSITE" id="PS00583">
    <property type="entry name" value="PFKB_KINASES_1"/>
    <property type="match status" value="1"/>
</dbReference>
<reference evidence="8 9" key="1">
    <citation type="journal article" date="2021" name="Sci. Rep.">
        <title>The distribution of antibiotic resistance genes in chicken gut microbiota commensals.</title>
        <authorList>
            <person name="Juricova H."/>
            <person name="Matiasovicova J."/>
            <person name="Kubasova T."/>
            <person name="Cejkova D."/>
            <person name="Rychlik I."/>
        </authorList>
    </citation>
    <scope>NUCLEOTIDE SEQUENCE [LARGE SCALE GENOMIC DNA]</scope>
    <source>
        <strain evidence="8 9">An564</strain>
    </source>
</reference>
<keyword evidence="9" id="KW-1185">Reference proteome</keyword>
<dbReference type="RefSeq" id="WP_204719206.1">
    <property type="nucleotide sequence ID" value="NZ_JACSNR010000001.1"/>
</dbReference>
<dbReference type="Gene3D" id="3.40.1190.20">
    <property type="match status" value="1"/>
</dbReference>
<evidence type="ECO:0000256" key="2">
    <source>
        <dbReference type="ARBA" id="ARBA00022679"/>
    </source>
</evidence>
<evidence type="ECO:0000256" key="3">
    <source>
        <dbReference type="ARBA" id="ARBA00022741"/>
    </source>
</evidence>
<proteinExistence type="inferred from homology"/>
<evidence type="ECO:0000256" key="1">
    <source>
        <dbReference type="ARBA" id="ARBA00005380"/>
    </source>
</evidence>
<evidence type="ECO:0000313" key="9">
    <source>
        <dbReference type="Proteomes" id="UP000724149"/>
    </source>
</evidence>
<comment type="similarity">
    <text evidence="6">Belongs to the carbohydrate kinase PfkB family. LacC subfamily.</text>
</comment>
<accession>A0ABS2GI79</accession>
<protein>
    <recommendedName>
        <fullName evidence="6">Tagatose-6-phosphate kinase</fullName>
        <ecNumber evidence="6">2.7.1.144</ecNumber>
    </recommendedName>
</protein>
<dbReference type="Proteomes" id="UP000724149">
    <property type="component" value="Unassembled WGS sequence"/>
</dbReference>
<dbReference type="InterPro" id="IPR011611">
    <property type="entry name" value="PfkB_dom"/>
</dbReference>
<dbReference type="Pfam" id="PF00294">
    <property type="entry name" value="PfkB"/>
    <property type="match status" value="1"/>
</dbReference>
<dbReference type="GO" id="GO:0016301">
    <property type="term" value="F:kinase activity"/>
    <property type="evidence" value="ECO:0007669"/>
    <property type="project" value="UniProtKB-KW"/>
</dbReference>
<feature type="domain" description="Carbohydrate kinase PfkB" evidence="7">
    <location>
        <begin position="18"/>
        <end position="297"/>
    </location>
</feature>
<dbReference type="PANTHER" id="PTHR46566">
    <property type="entry name" value="1-PHOSPHOFRUCTOKINASE-RELATED"/>
    <property type="match status" value="1"/>
</dbReference>
<evidence type="ECO:0000313" key="8">
    <source>
        <dbReference type="EMBL" id="MBM6922177.1"/>
    </source>
</evidence>
<keyword evidence="4 8" id="KW-0418">Kinase</keyword>
<comment type="similarity">
    <text evidence="1">Belongs to the carbohydrate kinase pfkB family.</text>
</comment>
<comment type="catalytic activity">
    <reaction evidence="6">
        <text>D-tagatofuranose 6-phosphate + ATP = D-tagatofuranose 1,6-bisphosphate + ADP + H(+)</text>
        <dbReference type="Rhea" id="RHEA:12420"/>
        <dbReference type="ChEBI" id="CHEBI:15378"/>
        <dbReference type="ChEBI" id="CHEBI:30616"/>
        <dbReference type="ChEBI" id="CHEBI:58694"/>
        <dbReference type="ChEBI" id="CHEBI:58695"/>
        <dbReference type="ChEBI" id="CHEBI:456216"/>
        <dbReference type="EC" id="2.7.1.144"/>
    </reaction>
</comment>
<keyword evidence="2 6" id="KW-0808">Transferase</keyword>
<gene>
    <name evidence="8" type="ORF">H9X81_00520</name>
</gene>
<dbReference type="SUPFAM" id="SSF53613">
    <property type="entry name" value="Ribokinase-like"/>
    <property type="match status" value="1"/>
</dbReference>
<dbReference type="PANTHER" id="PTHR46566:SF2">
    <property type="entry name" value="ATP-DEPENDENT 6-PHOSPHOFRUCTOKINASE ISOZYME 2"/>
    <property type="match status" value="1"/>
</dbReference>
<dbReference type="EC" id="2.7.1.144" evidence="6"/>
<dbReference type="PIRSF" id="PIRSF000535">
    <property type="entry name" value="1PFK/6PFK/LacC"/>
    <property type="match status" value="1"/>
</dbReference>
<evidence type="ECO:0000259" key="7">
    <source>
        <dbReference type="Pfam" id="PF00294"/>
    </source>
</evidence>
<evidence type="ECO:0000256" key="5">
    <source>
        <dbReference type="ARBA" id="ARBA00022840"/>
    </source>
</evidence>
<organism evidence="8 9">
    <name type="scientific">Hydrogenoanaerobacterium saccharovorans</name>
    <dbReference type="NCBI Taxonomy" id="474960"/>
    <lineage>
        <taxon>Bacteria</taxon>
        <taxon>Bacillati</taxon>
        <taxon>Bacillota</taxon>
        <taxon>Clostridia</taxon>
        <taxon>Eubacteriales</taxon>
        <taxon>Oscillospiraceae</taxon>
        <taxon>Hydrogenoanaerobacterium</taxon>
    </lineage>
</organism>
<sequence>MTRPSGKIYTLSLFPAIDTTLYLEGMEPVRELPAQREHSEAGGKGANTAAALTALGLDCACICLMGEENAGLFLRLLDAAGVRCIPIPLPGRIRENLSLETPQGQYRVMRQGFRADHRALGRLEMVLRERLCPGDTVLVGGKLPEGITADDLAALCELIHSLGAEVTLDTAAVRPAQVERIRPLVMKPNRLELGEITGLPVERLEDCVAAARLLLRHGAERVLVSLDRDGAFLLDREGLLLARAPEVEVRSSVGAGDAMLAWFTAALLTGLPREEALRRAVAAGSAACLHYGTHAPSREEVEALLSRVGIDPAGNLPD</sequence>
<dbReference type="InterPro" id="IPR002173">
    <property type="entry name" value="Carboh/pur_kinase_PfkB_CS"/>
</dbReference>
<comment type="pathway">
    <text evidence="6">Carbohydrate metabolism; D-tagatose 6-phosphate degradation; D-glyceraldehyde 3-phosphate and glycerone phosphate from D-tagatose 6-phosphate: step 1/2.</text>
</comment>
<dbReference type="InterPro" id="IPR017583">
    <property type="entry name" value="Tagatose/fructose_Pkinase"/>
</dbReference>
<keyword evidence="3 6" id="KW-0547">Nucleotide-binding</keyword>
<comment type="caution">
    <text evidence="8">The sequence shown here is derived from an EMBL/GenBank/DDBJ whole genome shotgun (WGS) entry which is preliminary data.</text>
</comment>
<dbReference type="InterPro" id="IPR029056">
    <property type="entry name" value="Ribokinase-like"/>
</dbReference>
<keyword evidence="5 6" id="KW-0067">ATP-binding</keyword>
<dbReference type="NCBIfam" id="TIGR03168">
    <property type="entry name" value="1-PFK"/>
    <property type="match status" value="1"/>
</dbReference>
<evidence type="ECO:0000256" key="6">
    <source>
        <dbReference type="PIRNR" id="PIRNR000535"/>
    </source>
</evidence>